<dbReference type="NCBIfam" id="NF009806">
    <property type="entry name" value="PRK13290.1"/>
    <property type="match status" value="1"/>
</dbReference>
<evidence type="ECO:0000256" key="3">
    <source>
        <dbReference type="ARBA" id="ARBA00013192"/>
    </source>
</evidence>
<evidence type="ECO:0000256" key="5">
    <source>
        <dbReference type="ARBA" id="ARBA00023239"/>
    </source>
</evidence>
<evidence type="ECO:0000256" key="7">
    <source>
        <dbReference type="ARBA" id="ARBA00048714"/>
    </source>
</evidence>
<dbReference type="CDD" id="cd06978">
    <property type="entry name" value="cupin_EctC"/>
    <property type="match status" value="1"/>
</dbReference>
<evidence type="ECO:0000256" key="6">
    <source>
        <dbReference type="ARBA" id="ARBA00033271"/>
    </source>
</evidence>
<comment type="caution">
    <text evidence="9">The sequence shown here is derived from an EMBL/GenBank/DDBJ whole genome shotgun (WGS) entry which is preliminary data.</text>
</comment>
<dbReference type="Gene3D" id="2.60.120.10">
    <property type="entry name" value="Jelly Rolls"/>
    <property type="match status" value="1"/>
</dbReference>
<comment type="pathway">
    <text evidence="1 8">Amine and polyamine biosynthesis; ectoine biosynthesis; L-ectoine from L-aspartate 4-semialdehyde: step 3/3.</text>
</comment>
<evidence type="ECO:0000256" key="2">
    <source>
        <dbReference type="ARBA" id="ARBA00009637"/>
    </source>
</evidence>
<sequence length="133" mass="14771">MVIIRCLEEIEDTVRHVRAASGTWESKRLVLARDRAGFSLHVTTLYAGTQTTMCYTHHVEAVLCVEGEAELTDEDSGEKHWITPGTVYLLDGHERHTMRPKTDVRCVCVFNPPLTGREDHDADGAYPPPGPGA</sequence>
<dbReference type="EMBL" id="BAABBU010000015">
    <property type="protein sequence ID" value="GAA4137223.1"/>
    <property type="molecule type" value="Genomic_DNA"/>
</dbReference>
<evidence type="ECO:0000256" key="4">
    <source>
        <dbReference type="ARBA" id="ARBA00019707"/>
    </source>
</evidence>
<organism evidence="9 10">
    <name type="scientific">Streptomyces tunisiensis</name>
    <dbReference type="NCBI Taxonomy" id="948699"/>
    <lineage>
        <taxon>Bacteria</taxon>
        <taxon>Bacillati</taxon>
        <taxon>Actinomycetota</taxon>
        <taxon>Actinomycetes</taxon>
        <taxon>Kitasatosporales</taxon>
        <taxon>Streptomycetaceae</taxon>
        <taxon>Streptomyces</taxon>
    </lineage>
</organism>
<dbReference type="PANTHER" id="PTHR39289">
    <property type="match status" value="1"/>
</dbReference>
<dbReference type="InterPro" id="IPR011051">
    <property type="entry name" value="RmlC_Cupin_sf"/>
</dbReference>
<evidence type="ECO:0000313" key="9">
    <source>
        <dbReference type="EMBL" id="GAA4137223.1"/>
    </source>
</evidence>
<evidence type="ECO:0000256" key="1">
    <source>
        <dbReference type="ARBA" id="ARBA00005181"/>
    </source>
</evidence>
<evidence type="ECO:0000313" key="10">
    <source>
        <dbReference type="Proteomes" id="UP001501845"/>
    </source>
</evidence>
<keyword evidence="5 8" id="KW-0456">Lyase</keyword>
<accession>A0ABP7YJK9</accession>
<dbReference type="HAMAP" id="MF_01255">
    <property type="entry name" value="Ectoine_synth"/>
    <property type="match status" value="1"/>
</dbReference>
<name>A0ABP7YJK9_9ACTN</name>
<comment type="function">
    <text evidence="8">Catalyzes the circularization of gamma-N-acetyl-alpha,gamma-diaminobutyric acid (ADABA) to ectoine (1,4,5,6-tetrahydro-2-methyl-4-pyrimidine carboxylic acid), which is an excellent osmoprotectant.</text>
</comment>
<evidence type="ECO:0000256" key="8">
    <source>
        <dbReference type="HAMAP-Rule" id="MF_01255"/>
    </source>
</evidence>
<comment type="catalytic activity">
    <reaction evidence="7 8">
        <text>(2S)-4-acetamido-2-aminobutanoate = L-ectoine + H2O</text>
        <dbReference type="Rhea" id="RHEA:17281"/>
        <dbReference type="ChEBI" id="CHEBI:15377"/>
        <dbReference type="ChEBI" id="CHEBI:58515"/>
        <dbReference type="ChEBI" id="CHEBI:58929"/>
        <dbReference type="EC" id="4.2.1.108"/>
    </reaction>
</comment>
<gene>
    <name evidence="8" type="primary">ectC</name>
    <name evidence="9" type="ORF">GCM10022285_33170</name>
</gene>
<keyword evidence="10" id="KW-1185">Reference proteome</keyword>
<dbReference type="Proteomes" id="UP001501845">
    <property type="component" value="Unassembled WGS sequence"/>
</dbReference>
<proteinExistence type="inferred from homology"/>
<dbReference type="EC" id="4.2.1.108" evidence="3 8"/>
<dbReference type="InterPro" id="IPR010462">
    <property type="entry name" value="Ectoine_synth"/>
</dbReference>
<reference evidence="10" key="1">
    <citation type="journal article" date="2019" name="Int. J. Syst. Evol. Microbiol.">
        <title>The Global Catalogue of Microorganisms (GCM) 10K type strain sequencing project: providing services to taxonomists for standard genome sequencing and annotation.</title>
        <authorList>
            <consortium name="The Broad Institute Genomics Platform"/>
            <consortium name="The Broad Institute Genome Sequencing Center for Infectious Disease"/>
            <person name="Wu L."/>
            <person name="Ma J."/>
        </authorList>
    </citation>
    <scope>NUCLEOTIDE SEQUENCE [LARGE SCALE GENOMIC DNA]</scope>
    <source>
        <strain evidence="10">JCM 17589</strain>
    </source>
</reference>
<protein>
    <recommendedName>
        <fullName evidence="4 8">L-ectoine synthase</fullName>
        <ecNumber evidence="3 8">4.2.1.108</ecNumber>
    </recommendedName>
    <alternativeName>
        <fullName evidence="6 8">N-acetyldiaminobutyrate dehydratase</fullName>
    </alternativeName>
</protein>
<dbReference type="InterPro" id="IPR014710">
    <property type="entry name" value="RmlC-like_jellyroll"/>
</dbReference>
<dbReference type="PANTHER" id="PTHR39289:SF1">
    <property type="entry name" value="L-ECTOINE SYNTHASE"/>
    <property type="match status" value="1"/>
</dbReference>
<dbReference type="SUPFAM" id="SSF51182">
    <property type="entry name" value="RmlC-like cupins"/>
    <property type="match status" value="1"/>
</dbReference>
<comment type="similarity">
    <text evidence="2 8">Belongs to the ectoine synthase family.</text>
</comment>
<dbReference type="Pfam" id="PF06339">
    <property type="entry name" value="Ectoine_synth"/>
    <property type="match status" value="1"/>
</dbReference>